<evidence type="ECO:0000259" key="1">
    <source>
        <dbReference type="PROSITE" id="PS01124"/>
    </source>
</evidence>
<evidence type="ECO:0000313" key="2">
    <source>
        <dbReference type="EMBL" id="MBB6498510.1"/>
    </source>
</evidence>
<dbReference type="EMBL" id="JACHCC010000002">
    <property type="protein sequence ID" value="MBB6498510.1"/>
    <property type="molecule type" value="Genomic_DNA"/>
</dbReference>
<evidence type="ECO:0000313" key="3">
    <source>
        <dbReference type="Proteomes" id="UP000521017"/>
    </source>
</evidence>
<dbReference type="InterPro" id="IPR046532">
    <property type="entry name" value="DUF6597"/>
</dbReference>
<dbReference type="Proteomes" id="UP000521017">
    <property type="component" value="Unassembled WGS sequence"/>
</dbReference>
<keyword evidence="2" id="KW-0238">DNA-binding</keyword>
<dbReference type="Pfam" id="PF20240">
    <property type="entry name" value="DUF6597"/>
    <property type="match status" value="1"/>
</dbReference>
<reference evidence="2 3" key="1">
    <citation type="submission" date="2020-08" db="EMBL/GenBank/DDBJ databases">
        <title>Genomic Encyclopedia of Type Strains, Phase IV (KMG-V): Genome sequencing to study the core and pangenomes of soil and plant-associated prokaryotes.</title>
        <authorList>
            <person name="Whitman W."/>
        </authorList>
    </citation>
    <scope>NUCLEOTIDE SEQUENCE [LARGE SCALE GENOMIC DNA]</scope>
    <source>
        <strain evidence="2 3">M2T3</strain>
    </source>
</reference>
<protein>
    <submittedName>
        <fullName evidence="2">AraC-like DNA-binding protein</fullName>
    </submittedName>
</protein>
<proteinExistence type="predicted"/>
<dbReference type="GO" id="GO:0043565">
    <property type="term" value="F:sequence-specific DNA binding"/>
    <property type="evidence" value="ECO:0007669"/>
    <property type="project" value="InterPro"/>
</dbReference>
<gene>
    <name evidence="2" type="ORF">HDF25_000647</name>
</gene>
<dbReference type="RefSeq" id="WP_184622702.1">
    <property type="nucleotide sequence ID" value="NZ_JACHCC010000002.1"/>
</dbReference>
<dbReference type="PROSITE" id="PS01124">
    <property type="entry name" value="HTH_ARAC_FAMILY_2"/>
    <property type="match status" value="1"/>
</dbReference>
<dbReference type="InterPro" id="IPR018060">
    <property type="entry name" value="HTH_AraC"/>
</dbReference>
<organism evidence="2 3">
    <name type="scientific">Pedobacter cryoconitis</name>
    <dbReference type="NCBI Taxonomy" id="188932"/>
    <lineage>
        <taxon>Bacteria</taxon>
        <taxon>Pseudomonadati</taxon>
        <taxon>Bacteroidota</taxon>
        <taxon>Sphingobacteriia</taxon>
        <taxon>Sphingobacteriales</taxon>
        <taxon>Sphingobacteriaceae</taxon>
        <taxon>Pedobacter</taxon>
    </lineage>
</organism>
<feature type="domain" description="HTH araC/xylS-type" evidence="1">
    <location>
        <begin position="140"/>
        <end position="235"/>
    </location>
</feature>
<dbReference type="GO" id="GO:0003700">
    <property type="term" value="F:DNA-binding transcription factor activity"/>
    <property type="evidence" value="ECO:0007669"/>
    <property type="project" value="InterPro"/>
</dbReference>
<dbReference type="Gene3D" id="1.10.10.60">
    <property type="entry name" value="Homeodomain-like"/>
    <property type="match status" value="1"/>
</dbReference>
<dbReference type="AlphaFoldDB" id="A0A7X0J077"/>
<name>A0A7X0J077_9SPHI</name>
<accession>A0A7X0J077</accession>
<sequence>MNLEYKFVKADYHLSAFVDFFWMITNPSDEEQEVVVLPDGRIDIMFSISSAEPYHIMLMGLGNEPSYNVIAAQSRTFAISFNLLAVEYIPDIHISSFLNSADRLPDDFWAITVDDLNDFEGFCKKVSQKMTAMRNENIDDRIQKLFQLIYATNGTMPVKELSEKVFWSSRQINRYFNQQFGLSLKTYCNILRFRASFPHLKEGKLYPEQNYTDQTHFIKEVKKFAGVIPKELSRNKGDRFIHLTTLTKK</sequence>
<comment type="caution">
    <text evidence="2">The sequence shown here is derived from an EMBL/GenBank/DDBJ whole genome shotgun (WGS) entry which is preliminary data.</text>
</comment>